<dbReference type="GO" id="GO:0005886">
    <property type="term" value="C:plasma membrane"/>
    <property type="evidence" value="ECO:0007669"/>
    <property type="project" value="TreeGrafter"/>
</dbReference>
<reference evidence="3 5" key="1">
    <citation type="submission" date="2017-11" db="EMBL/GenBank/DDBJ databases">
        <title>The genome of Rhizophagus clarus HR1 reveals common genetic basis of auxotrophy among arbuscular mycorrhizal fungi.</title>
        <authorList>
            <person name="Kobayashi Y."/>
        </authorList>
    </citation>
    <scope>NUCLEOTIDE SEQUENCE [LARGE SCALE GENOMIC DNA]</scope>
    <source>
        <strain evidence="3 5">HR1</strain>
    </source>
</reference>
<dbReference type="OrthoDB" id="5559077at2759"/>
<evidence type="ECO:0000313" key="5">
    <source>
        <dbReference type="Proteomes" id="UP000247702"/>
    </source>
</evidence>
<keyword evidence="1" id="KW-0812">Transmembrane</keyword>
<dbReference type="PANTHER" id="PTHR34821">
    <property type="entry name" value="INNER MEMBRANE PROTEIN YDCZ"/>
    <property type="match status" value="1"/>
</dbReference>
<comment type="caution">
    <text evidence="3">The sequence shown here is derived from an EMBL/GenBank/DDBJ whole genome shotgun (WGS) entry which is preliminary data.</text>
</comment>
<feature type="signal peptide" evidence="2">
    <location>
        <begin position="1"/>
        <end position="21"/>
    </location>
</feature>
<dbReference type="InterPro" id="IPR006750">
    <property type="entry name" value="YdcZ"/>
</dbReference>
<evidence type="ECO:0000256" key="2">
    <source>
        <dbReference type="SAM" id="SignalP"/>
    </source>
</evidence>
<dbReference type="Proteomes" id="UP000247702">
    <property type="component" value="Unassembled WGS sequence"/>
</dbReference>
<dbReference type="Pfam" id="PF04657">
    <property type="entry name" value="DMT_YdcZ"/>
    <property type="match status" value="1"/>
</dbReference>
<sequence length="153" mass="16602">MRSEILYFAYALMAAVAGASAAVQSASIAKLQVRGGKSFSALVTILIATIFLLVYFLIESRLRPPNFKGVFIDEPINPWLSGLPTAFILITFMFAVPHLGVAVVLCIMVTSQLILACIIDHFGLFGVVTRDFTWQRGIGCILMVAGVVIIGFF</sequence>
<dbReference type="EMBL" id="BEXD01003871">
    <property type="protein sequence ID" value="GBC03176.1"/>
    <property type="molecule type" value="Genomic_DNA"/>
</dbReference>
<dbReference type="PANTHER" id="PTHR34821:SF2">
    <property type="entry name" value="INNER MEMBRANE PROTEIN YDCZ"/>
    <property type="match status" value="1"/>
</dbReference>
<feature type="transmembrane region" description="Helical" evidence="1">
    <location>
        <begin position="134"/>
        <end position="152"/>
    </location>
</feature>
<keyword evidence="5" id="KW-1185">Reference proteome</keyword>
<feature type="transmembrane region" description="Helical" evidence="1">
    <location>
        <begin position="41"/>
        <end position="58"/>
    </location>
</feature>
<organism evidence="3 5">
    <name type="scientific">Rhizophagus clarus</name>
    <dbReference type="NCBI Taxonomy" id="94130"/>
    <lineage>
        <taxon>Eukaryota</taxon>
        <taxon>Fungi</taxon>
        <taxon>Fungi incertae sedis</taxon>
        <taxon>Mucoromycota</taxon>
        <taxon>Glomeromycotina</taxon>
        <taxon>Glomeromycetes</taxon>
        <taxon>Glomerales</taxon>
        <taxon>Glomeraceae</taxon>
        <taxon>Rhizophagus</taxon>
    </lineage>
</organism>
<dbReference type="Proteomes" id="UP000615446">
    <property type="component" value="Unassembled WGS sequence"/>
</dbReference>
<evidence type="ECO:0000313" key="4">
    <source>
        <dbReference type="EMBL" id="GES97491.1"/>
    </source>
</evidence>
<keyword evidence="1" id="KW-0472">Membrane</keyword>
<accession>A0A2Z6RKB2</accession>
<keyword evidence="2" id="KW-0732">Signal</keyword>
<reference evidence="4" key="2">
    <citation type="submission" date="2019-10" db="EMBL/GenBank/DDBJ databases">
        <title>Conservation and host-specific expression of non-tandemly repeated heterogenous ribosome RNA gene in arbuscular mycorrhizal fungi.</title>
        <authorList>
            <person name="Maeda T."/>
            <person name="Kobayashi Y."/>
            <person name="Nakagawa T."/>
            <person name="Ezawa T."/>
            <person name="Yamaguchi K."/>
            <person name="Bino T."/>
            <person name="Nishimoto Y."/>
            <person name="Shigenobu S."/>
            <person name="Kawaguchi M."/>
        </authorList>
    </citation>
    <scope>NUCLEOTIDE SEQUENCE</scope>
    <source>
        <strain evidence="4">HR1</strain>
    </source>
</reference>
<evidence type="ECO:0000256" key="1">
    <source>
        <dbReference type="SAM" id="Phobius"/>
    </source>
</evidence>
<feature type="transmembrane region" description="Helical" evidence="1">
    <location>
        <begin position="102"/>
        <end position="122"/>
    </location>
</feature>
<name>A0A2Z6RKB2_9GLOM</name>
<feature type="transmembrane region" description="Helical" evidence="1">
    <location>
        <begin position="79"/>
        <end position="96"/>
    </location>
</feature>
<proteinExistence type="predicted"/>
<dbReference type="AlphaFoldDB" id="A0A2Z6RKB2"/>
<protein>
    <submittedName>
        <fullName evidence="4">DMT family transporter</fullName>
    </submittedName>
</protein>
<keyword evidence="1" id="KW-1133">Transmembrane helix</keyword>
<gene>
    <name evidence="4" type="ORF">RCL2_002408200</name>
    <name evidence="3" type="ORF">RclHR1_00500024</name>
</gene>
<feature type="chain" id="PRO_5036060144" evidence="2">
    <location>
        <begin position="22"/>
        <end position="153"/>
    </location>
</feature>
<evidence type="ECO:0000313" key="3">
    <source>
        <dbReference type="EMBL" id="GBC03176.1"/>
    </source>
</evidence>
<dbReference type="EMBL" id="BLAL01000259">
    <property type="protein sequence ID" value="GES97491.1"/>
    <property type="molecule type" value="Genomic_DNA"/>
</dbReference>